<feature type="transmembrane region" description="Helical" evidence="2">
    <location>
        <begin position="93"/>
        <end position="111"/>
    </location>
</feature>
<evidence type="ECO:0000259" key="3">
    <source>
        <dbReference type="Pfam" id="PF02517"/>
    </source>
</evidence>
<feature type="transmembrane region" description="Helical" evidence="2">
    <location>
        <begin position="45"/>
        <end position="69"/>
    </location>
</feature>
<feature type="transmembrane region" description="Helical" evidence="2">
    <location>
        <begin position="250"/>
        <end position="269"/>
    </location>
</feature>
<feature type="transmembrane region" description="Helical" evidence="2">
    <location>
        <begin position="170"/>
        <end position="190"/>
    </location>
</feature>
<dbReference type="EC" id="3.4.-.-" evidence="4"/>
<evidence type="ECO:0000256" key="2">
    <source>
        <dbReference type="SAM" id="Phobius"/>
    </source>
</evidence>
<feature type="transmembrane region" description="Helical" evidence="2">
    <location>
        <begin position="281"/>
        <end position="301"/>
    </location>
</feature>
<keyword evidence="2" id="KW-0472">Membrane</keyword>
<feature type="transmembrane region" description="Helical" evidence="2">
    <location>
        <begin position="132"/>
        <end position="155"/>
    </location>
</feature>
<organism evidence="4 5">
    <name type="scientific">Citricoccus muralis</name>
    <dbReference type="NCBI Taxonomy" id="169134"/>
    <lineage>
        <taxon>Bacteria</taxon>
        <taxon>Bacillati</taxon>
        <taxon>Actinomycetota</taxon>
        <taxon>Actinomycetes</taxon>
        <taxon>Micrococcales</taxon>
        <taxon>Micrococcaceae</taxon>
        <taxon>Citricoccus</taxon>
    </lineage>
</organism>
<feature type="transmembrane region" description="Helical" evidence="2">
    <location>
        <begin position="225"/>
        <end position="243"/>
    </location>
</feature>
<sequence length="330" mass="36316">MTITDTTLTAPLTTSAGPSTARQADLPYHRLMRHSPRSRKWWRPLLATLTTAGLYVAFVLPLFVFWFIAEEGAFGESWRPTAELTDPSNPMDLLLLLGLIVMMLPAVLLGMRWGGRAPGILHSVRGRVRWGMILRAAAITLPLYAVVLVGLYVLFPPNDVAWPEATSRTLWLYVIIVLLTPLQCAAEEYVFRGLAMQVLGTWLRSPLWGILIPVPLFMLGHGYDWVGQIDIAVFALCMGALVWKSGGLELAIVMHTANNLVLFLLAPFSATSLEQGAVDPMSLLVSLPMTIGVTALLWVWVSRRHGLRVLEPLTNGHGAECASGEVRQTT</sequence>
<gene>
    <name evidence="4" type="ORF">P8192_00380</name>
</gene>
<dbReference type="Proteomes" id="UP001219037">
    <property type="component" value="Chromosome"/>
</dbReference>
<reference evidence="4 5" key="1">
    <citation type="submission" date="2023-04" db="EMBL/GenBank/DDBJ databases">
        <title>Funneling lignin-derived compounds into biodiesel using alkali-halophilic Citricoccus sp. P2.</title>
        <authorList>
            <person name="Luo C.-B."/>
        </authorList>
    </citation>
    <scope>NUCLEOTIDE SEQUENCE [LARGE SCALE GENOMIC DNA]</scope>
    <source>
        <strain evidence="4 5">P2</strain>
    </source>
</reference>
<dbReference type="InterPro" id="IPR003675">
    <property type="entry name" value="Rce1/LyrA-like_dom"/>
</dbReference>
<proteinExistence type="predicted"/>
<feature type="domain" description="CAAX prenyl protease 2/Lysostaphin resistance protein A-like" evidence="3">
    <location>
        <begin position="171"/>
        <end position="261"/>
    </location>
</feature>
<dbReference type="EMBL" id="CP121252">
    <property type="protein sequence ID" value="WFP16619.1"/>
    <property type="molecule type" value="Genomic_DNA"/>
</dbReference>
<accession>A0ABY8H716</accession>
<keyword evidence="2" id="KW-0812">Transmembrane</keyword>
<keyword evidence="4" id="KW-0378">Hydrolase</keyword>
<dbReference type="GO" id="GO:0008237">
    <property type="term" value="F:metallopeptidase activity"/>
    <property type="evidence" value="ECO:0007669"/>
    <property type="project" value="UniProtKB-KW"/>
</dbReference>
<dbReference type="Pfam" id="PF02517">
    <property type="entry name" value="Rce1-like"/>
    <property type="match status" value="1"/>
</dbReference>
<name>A0ABY8H716_9MICC</name>
<evidence type="ECO:0000313" key="4">
    <source>
        <dbReference type="EMBL" id="WFP16619.1"/>
    </source>
</evidence>
<feature type="compositionally biased region" description="Low complexity" evidence="1">
    <location>
        <begin position="1"/>
        <end position="14"/>
    </location>
</feature>
<evidence type="ECO:0000256" key="1">
    <source>
        <dbReference type="SAM" id="MobiDB-lite"/>
    </source>
</evidence>
<feature type="transmembrane region" description="Helical" evidence="2">
    <location>
        <begin position="202"/>
        <end position="219"/>
    </location>
</feature>
<keyword evidence="2" id="KW-1133">Transmembrane helix</keyword>
<keyword evidence="5" id="KW-1185">Reference proteome</keyword>
<protein>
    <submittedName>
        <fullName evidence="4">CPBP family intramembrane metalloprotease</fullName>
        <ecNumber evidence="4">3.4.-.-</ecNumber>
    </submittedName>
</protein>
<keyword evidence="4" id="KW-0482">Metalloprotease</keyword>
<dbReference type="RefSeq" id="WP_270106799.1">
    <property type="nucleotide sequence ID" value="NZ_CP121252.1"/>
</dbReference>
<feature type="region of interest" description="Disordered" evidence="1">
    <location>
        <begin position="1"/>
        <end position="21"/>
    </location>
</feature>
<keyword evidence="4" id="KW-0645">Protease</keyword>
<evidence type="ECO:0000313" key="5">
    <source>
        <dbReference type="Proteomes" id="UP001219037"/>
    </source>
</evidence>